<dbReference type="PANTHER" id="PTHR33265:SF10">
    <property type="entry name" value="OS01G0133200 PROTEIN"/>
    <property type="match status" value="1"/>
</dbReference>
<evidence type="ECO:0000313" key="3">
    <source>
        <dbReference type="Proteomes" id="UP000077755"/>
    </source>
</evidence>
<dbReference type="Proteomes" id="UP000077755">
    <property type="component" value="Chromosome 9"/>
</dbReference>
<reference evidence="2" key="2">
    <citation type="submission" date="2022-03" db="EMBL/GenBank/DDBJ databases">
        <title>Draft title - Genomic analysis of global carrot germplasm unveils the trajectory of domestication and the origin of high carotenoid orange carrot.</title>
        <authorList>
            <person name="Iorizzo M."/>
            <person name="Ellison S."/>
            <person name="Senalik D."/>
            <person name="Macko-Podgorni A."/>
            <person name="Grzebelus D."/>
            <person name="Bostan H."/>
            <person name="Rolling W."/>
            <person name="Curaba J."/>
            <person name="Simon P."/>
        </authorList>
    </citation>
    <scope>NUCLEOTIDE SEQUENCE</scope>
    <source>
        <tissue evidence="2">Leaf</tissue>
    </source>
</reference>
<evidence type="ECO:0000313" key="1">
    <source>
        <dbReference type="EMBL" id="KZM82602.1"/>
    </source>
</evidence>
<sequence>MTRKYMNPILRKVPDFLKISVFLAKTVKKPILPRLIAFKNSRKHKKVSLLQHYGYGYVKEYQFSPSRSPLMSYYKRKQYKKRSYKEMCSVLYVYNCLGKFEEDHRADEICDYSMDLNLRALPEKEAMEYAESGGEEEEEEDSVDERAERFIERFYEEIRLQKKEPFLQLGGIN</sequence>
<dbReference type="Gramene" id="KZM82602">
    <property type="protein sequence ID" value="KZM82602"/>
    <property type="gene ID" value="DCAR_030171"/>
</dbReference>
<proteinExistence type="predicted"/>
<evidence type="ECO:0000313" key="2">
    <source>
        <dbReference type="EMBL" id="WOH15506.1"/>
    </source>
</evidence>
<gene>
    <name evidence="1" type="ORF">DCAR_030171</name>
    <name evidence="2" type="ORF">DCAR_0935047</name>
</gene>
<dbReference type="PANTHER" id="PTHR33265">
    <property type="entry name" value="AVR9/CF-9 RAPIDLY ELICITED PROTEIN-RELATED"/>
    <property type="match status" value="1"/>
</dbReference>
<protein>
    <recommendedName>
        <fullName evidence="4">Cotton fiber protein</fullName>
    </recommendedName>
</protein>
<dbReference type="Pfam" id="PF05553">
    <property type="entry name" value="DUF761"/>
    <property type="match status" value="1"/>
</dbReference>
<evidence type="ECO:0008006" key="4">
    <source>
        <dbReference type="Google" id="ProtNLM"/>
    </source>
</evidence>
<dbReference type="AlphaFoldDB" id="A0A175YID7"/>
<accession>A0A175YID7</accession>
<keyword evidence="3" id="KW-1185">Reference proteome</keyword>
<name>A0A175YID7_DAUCS</name>
<dbReference type="InterPro" id="IPR008480">
    <property type="entry name" value="DUF761_pln"/>
</dbReference>
<dbReference type="EMBL" id="LNRQ01000009">
    <property type="protein sequence ID" value="KZM82602.1"/>
    <property type="molecule type" value="Genomic_DNA"/>
</dbReference>
<organism evidence="1">
    <name type="scientific">Daucus carota subsp. sativus</name>
    <name type="common">Carrot</name>
    <dbReference type="NCBI Taxonomy" id="79200"/>
    <lineage>
        <taxon>Eukaryota</taxon>
        <taxon>Viridiplantae</taxon>
        <taxon>Streptophyta</taxon>
        <taxon>Embryophyta</taxon>
        <taxon>Tracheophyta</taxon>
        <taxon>Spermatophyta</taxon>
        <taxon>Magnoliopsida</taxon>
        <taxon>eudicotyledons</taxon>
        <taxon>Gunneridae</taxon>
        <taxon>Pentapetalae</taxon>
        <taxon>asterids</taxon>
        <taxon>campanulids</taxon>
        <taxon>Apiales</taxon>
        <taxon>Apiaceae</taxon>
        <taxon>Apioideae</taxon>
        <taxon>Scandiceae</taxon>
        <taxon>Daucinae</taxon>
        <taxon>Daucus</taxon>
        <taxon>Daucus sect. Daucus</taxon>
    </lineage>
</organism>
<dbReference type="OrthoDB" id="1936669at2759"/>
<dbReference type="EMBL" id="CP093351">
    <property type="protein sequence ID" value="WOH15506.1"/>
    <property type="molecule type" value="Genomic_DNA"/>
</dbReference>
<dbReference type="KEGG" id="dcr:108202048"/>
<reference evidence="1" key="1">
    <citation type="journal article" date="2016" name="Nat. Genet.">
        <title>A high-quality carrot genome assembly provides new insights into carotenoid accumulation and asterid genome evolution.</title>
        <authorList>
            <person name="Iorizzo M."/>
            <person name="Ellison S."/>
            <person name="Senalik D."/>
            <person name="Zeng P."/>
            <person name="Satapoomin P."/>
            <person name="Huang J."/>
            <person name="Bowman M."/>
            <person name="Iovene M."/>
            <person name="Sanseverino W."/>
            <person name="Cavagnaro P."/>
            <person name="Yildiz M."/>
            <person name="Macko-Podgorni A."/>
            <person name="Moranska E."/>
            <person name="Grzebelus E."/>
            <person name="Grzebelus D."/>
            <person name="Ashrafi H."/>
            <person name="Zheng Z."/>
            <person name="Cheng S."/>
            <person name="Spooner D."/>
            <person name="Van Deynze A."/>
            <person name="Simon P."/>
        </authorList>
    </citation>
    <scope>NUCLEOTIDE SEQUENCE [LARGE SCALE GENOMIC DNA]</scope>
    <source>
        <tissue evidence="1">Leaf</tissue>
    </source>
</reference>
<dbReference type="OMA" id="TPLIHYH"/>